<keyword evidence="5" id="KW-0677">Repeat</keyword>
<comment type="subcellular location">
    <subcellularLocation>
        <location evidence="1">Endoplasmic reticulum</location>
    </subcellularLocation>
</comment>
<dbReference type="PROSITE" id="PS00678">
    <property type="entry name" value="WD_REPEATS_1"/>
    <property type="match status" value="1"/>
</dbReference>
<evidence type="ECO:0000256" key="5">
    <source>
        <dbReference type="ARBA" id="ARBA00022737"/>
    </source>
</evidence>
<dbReference type="Pfam" id="PF12931">
    <property type="entry name" value="TPR_Sec16"/>
    <property type="match status" value="1"/>
</dbReference>
<evidence type="ECO:0000313" key="12">
    <source>
        <dbReference type="Proteomes" id="UP000030697"/>
    </source>
</evidence>
<name>W7JVD1_PLAFA</name>
<dbReference type="FunFam" id="2.130.10.10:FF:000724">
    <property type="entry name" value="Protein transport protein SEC31"/>
    <property type="match status" value="1"/>
</dbReference>
<dbReference type="GO" id="GO:0015031">
    <property type="term" value="P:protein transport"/>
    <property type="evidence" value="ECO:0007669"/>
    <property type="project" value="UniProtKB-KW"/>
</dbReference>
<dbReference type="Gene3D" id="1.25.40.1030">
    <property type="match status" value="2"/>
</dbReference>
<keyword evidence="4" id="KW-0853">WD repeat</keyword>
<dbReference type="EMBL" id="KE124388">
    <property type="protein sequence ID" value="EWC79043.1"/>
    <property type="molecule type" value="Genomic_DNA"/>
</dbReference>
<dbReference type="GO" id="GO:0090110">
    <property type="term" value="P:COPII-coated vesicle cargo loading"/>
    <property type="evidence" value="ECO:0007669"/>
    <property type="project" value="TreeGrafter"/>
</dbReference>
<dbReference type="Gene3D" id="1.20.940.10">
    <property type="entry name" value="Functional domain of the splicing factor Prp18"/>
    <property type="match status" value="1"/>
</dbReference>
<dbReference type="GO" id="GO:0070971">
    <property type="term" value="C:endoplasmic reticulum exit site"/>
    <property type="evidence" value="ECO:0007669"/>
    <property type="project" value="TreeGrafter"/>
</dbReference>
<dbReference type="PANTHER" id="PTHR13923:SF11">
    <property type="entry name" value="SECRETORY 31, ISOFORM D"/>
    <property type="match status" value="1"/>
</dbReference>
<evidence type="ECO:0000256" key="3">
    <source>
        <dbReference type="ARBA" id="ARBA00022448"/>
    </source>
</evidence>
<evidence type="ECO:0000313" key="11">
    <source>
        <dbReference type="EMBL" id="EWC79043.1"/>
    </source>
</evidence>
<evidence type="ECO:0000256" key="2">
    <source>
        <dbReference type="ARBA" id="ARBA00009358"/>
    </source>
</evidence>
<dbReference type="InterPro" id="IPR019775">
    <property type="entry name" value="WD40_repeat_CS"/>
</dbReference>
<keyword evidence="8" id="KW-0653">Protein transport</keyword>
<organism evidence="11 12">
    <name type="scientific">Plasmodium falciparum UGT5.1</name>
    <dbReference type="NCBI Taxonomy" id="1237627"/>
    <lineage>
        <taxon>Eukaryota</taxon>
        <taxon>Sar</taxon>
        <taxon>Alveolata</taxon>
        <taxon>Apicomplexa</taxon>
        <taxon>Aconoidasida</taxon>
        <taxon>Haemosporida</taxon>
        <taxon>Plasmodiidae</taxon>
        <taxon>Plasmodium</taxon>
        <taxon>Plasmodium (Laverania)</taxon>
    </lineage>
</organism>
<dbReference type="SMART" id="SM00320">
    <property type="entry name" value="WD40"/>
    <property type="match status" value="4"/>
</dbReference>
<dbReference type="OrthoDB" id="542917at2759"/>
<feature type="region of interest" description="Disordered" evidence="9">
    <location>
        <begin position="645"/>
        <end position="701"/>
    </location>
</feature>
<gene>
    <name evidence="11" type="ORF">C923_00309</name>
</gene>
<reference evidence="11 12" key="1">
    <citation type="submission" date="2013-02" db="EMBL/GenBank/DDBJ databases">
        <title>The Genome Sequence of Plasmodium falciparum UGT5.1.</title>
        <authorList>
            <consortium name="The Broad Institute Genome Sequencing Platform"/>
            <consortium name="The Broad Institute Genome Sequencing Center for Infectious Disease"/>
            <person name="Neafsey D."/>
            <person name="Cheeseman I."/>
            <person name="Volkman S."/>
            <person name="Adams J."/>
            <person name="Walker B."/>
            <person name="Young S.K."/>
            <person name="Zeng Q."/>
            <person name="Gargeya S."/>
            <person name="Fitzgerald M."/>
            <person name="Haas B."/>
            <person name="Abouelleil A."/>
            <person name="Alvarado L."/>
            <person name="Arachchi H.M."/>
            <person name="Berlin A.M."/>
            <person name="Chapman S.B."/>
            <person name="Dewar J."/>
            <person name="Goldberg J."/>
            <person name="Griggs A."/>
            <person name="Gujja S."/>
            <person name="Hansen M."/>
            <person name="Howarth C."/>
            <person name="Imamovic A."/>
            <person name="Larimer J."/>
            <person name="McCowan C."/>
            <person name="Murphy C."/>
            <person name="Neiman D."/>
            <person name="Pearson M."/>
            <person name="Priest M."/>
            <person name="Roberts A."/>
            <person name="Saif S."/>
            <person name="Shea T."/>
            <person name="Sisk P."/>
            <person name="Sykes S."/>
            <person name="Wortman J."/>
            <person name="Nusbaum C."/>
            <person name="Birren B."/>
        </authorList>
    </citation>
    <scope>NUCLEOTIDE SEQUENCE [LARGE SCALE GENOMIC DNA]</scope>
    <source>
        <strain evidence="11 12">UGT5.1</strain>
    </source>
</reference>
<keyword evidence="7" id="KW-0931">ER-Golgi transport</keyword>
<feature type="region of interest" description="Disordered" evidence="9">
    <location>
        <begin position="979"/>
        <end position="999"/>
    </location>
</feature>
<evidence type="ECO:0000256" key="6">
    <source>
        <dbReference type="ARBA" id="ARBA00022824"/>
    </source>
</evidence>
<dbReference type="SUPFAM" id="SSF50978">
    <property type="entry name" value="WD40 repeat-like"/>
    <property type="match status" value="1"/>
</dbReference>
<evidence type="ECO:0000256" key="1">
    <source>
        <dbReference type="ARBA" id="ARBA00004240"/>
    </source>
</evidence>
<dbReference type="GO" id="GO:0005198">
    <property type="term" value="F:structural molecule activity"/>
    <property type="evidence" value="ECO:0007669"/>
    <property type="project" value="TreeGrafter"/>
</dbReference>
<dbReference type="Gene3D" id="2.130.10.10">
    <property type="entry name" value="YVTN repeat-like/Quinoprotein amine dehydrogenase"/>
    <property type="match status" value="1"/>
</dbReference>
<dbReference type="GO" id="GO:0030127">
    <property type="term" value="C:COPII vesicle coat"/>
    <property type="evidence" value="ECO:0007669"/>
    <property type="project" value="TreeGrafter"/>
</dbReference>
<sequence>MALKSINISGNFEWCPFEEYKNYLLCFNSHNLLYSNNNSLNNYIYLLDINLNSEIRNLEIVNKYNFEDALKYDNDVIKGGNKKNNKNNKNNNSVNEYVTCFEWMNSNNFVDINNNEELSKGIIVGGLTNGDIVLLNAKNLFETNRNYDNFILSKTNIHDNGINCLEYNRHKNNLIATGGNDGQLFITDIENLYSPTSYDPYLDKNNLQKITCLNWNKKVSHILATSSNNGNTVIWDLKIKKSAVSFRDPHSRTKTSSLSWLSNQPTQVLISYDDDKNPCLQLWDLRNSNYPIKEIIGHSKGINNICFSPIDTNLLLSSGKDVTKCWYLDNNNFDIFNEINNSANNIYSKWSPYIPDLFASSTNMDTIQINSINNGNKMTSKYIPTFYKKEAGICIGFGGKICTFDNSTNNMSNVNNMNNINSFNNDNSCDGEYDSNKGKNKSTQKKFLIKYHIYPTDMELISEADNFEKYITSGNYKEFCESKINKCDDDHEKLTWQILQLLCTSQRGDIVKYLGHDINNIVDKIMQTIGKQPGFIFKTLIDEKENNNNNNNNNNNSTNQMYQNDVLLHNDPNLMNNYLLKDNMNPNIMLNNNNNNINNRTGTNVMYSNGQNLLGDTNHNEENFNGNFDIDPEKFFRELGEKTENEKIKQNEEDISGNDEHLLNSSIKGKENKTKNKKSGLGTDDNNDNGDHNKNEGSNINGEHVSEHILNEKNNTNNWNLGIEAIIKECVLIGNIETAVELCLHKNRMADALLLSSFGGEQLWHKTKTIYIKKQNDNFLKNINYVLDDKLENLINNVDLNSWEEALSILCTYAINNPNFNSLCEMLAKRLQNEKFDIRAASICYLCACNFSETVEIWNNMPSKKTSLLNVLQDIVEKMTILKMIIKYENFNSIMNQKISQYAELLANSGRLKAAMTFLCLIQHDQSIESLILRDRIYNSANHVLCQQIKPPISPFQIVDIKPSPNVYQNNMYNNNNNNNININSSSNNNNNNNNNKVLSSMHHPMQQFNQCNVNKMYTSTSNIINNNTMNSNFKSVIPPPLPMNTQMNNSTSSIQPPPSVPPTKFHTQIINNTMNSRSSIATTTKNYPTSNLNSVIPTSMNNMNTNISHGNNVTPPYMSQTNVAVPNMNNNNNNNTMNPTYPSLPKFPNYNLNSQVQQNSIIPEKQLTSPMFSSNSYGNINKTHTTNNAVPPPPNVTSSVVTPPMPSNQLNNTRSSFADIQNVVSPPRNKNQSISSTANLNYQHDNQFNKRECMEQPVYPMTNQSSMFSMNNTMQKKNVPGGFQDNTSQMNYGMQPTGSPPPSSLSTTSPIAGALTVTPGMPVPWPIPTTTQQLGSTTQSTANENKKIQTATKEQNGVLMNRNHIENIKKTISNLLNIYTSQESVKKKADDVSSKVYELFEKLDCGAFNEQINDSLLNLVNCINANDFKTTNKIIVDLSRNLWDGSNKAWIMGVKHIIPKC</sequence>
<keyword evidence="3" id="KW-0813">Transport</keyword>
<protein>
    <recommendedName>
        <fullName evidence="10">Sec16 Sec23-binding domain-containing protein</fullName>
    </recommendedName>
</protein>
<proteinExistence type="inferred from homology"/>
<dbReference type="FunFam" id="1.25.40.1030:FF:000010">
    <property type="entry name" value="Protein transport protein SEC31"/>
    <property type="match status" value="1"/>
</dbReference>
<dbReference type="InterPro" id="IPR015943">
    <property type="entry name" value="WD40/YVTN_repeat-like_dom_sf"/>
</dbReference>
<feature type="domain" description="Sec16 Sec23-binding" evidence="10">
    <location>
        <begin position="727"/>
        <end position="880"/>
    </location>
</feature>
<evidence type="ECO:0000256" key="4">
    <source>
        <dbReference type="ARBA" id="ARBA00022574"/>
    </source>
</evidence>
<comment type="similarity">
    <text evidence="2">Belongs to the WD repeat SEC31 family.</text>
</comment>
<dbReference type="GO" id="GO:0007029">
    <property type="term" value="P:endoplasmic reticulum organization"/>
    <property type="evidence" value="ECO:0007669"/>
    <property type="project" value="TreeGrafter"/>
</dbReference>
<feature type="compositionally biased region" description="Basic and acidic residues" evidence="9">
    <location>
        <begin position="645"/>
        <end position="674"/>
    </location>
</feature>
<evidence type="ECO:0000256" key="7">
    <source>
        <dbReference type="ARBA" id="ARBA00022892"/>
    </source>
</evidence>
<feature type="compositionally biased region" description="Low complexity" evidence="9">
    <location>
        <begin position="979"/>
        <end position="996"/>
    </location>
</feature>
<dbReference type="InterPro" id="IPR040251">
    <property type="entry name" value="SEC31-like"/>
</dbReference>
<dbReference type="Proteomes" id="UP000030697">
    <property type="component" value="Unassembled WGS sequence"/>
</dbReference>
<dbReference type="InterPro" id="IPR024298">
    <property type="entry name" value="Sec16_Sec23-bd"/>
</dbReference>
<dbReference type="InterPro" id="IPR001680">
    <property type="entry name" value="WD40_rpt"/>
</dbReference>
<evidence type="ECO:0000256" key="8">
    <source>
        <dbReference type="ARBA" id="ARBA00022927"/>
    </source>
</evidence>
<evidence type="ECO:0000259" key="10">
    <source>
        <dbReference type="Pfam" id="PF12931"/>
    </source>
</evidence>
<dbReference type="PANTHER" id="PTHR13923">
    <property type="entry name" value="SEC31-RELATED PROTEIN"/>
    <property type="match status" value="1"/>
</dbReference>
<keyword evidence="6" id="KW-0256">Endoplasmic reticulum</keyword>
<dbReference type="InterPro" id="IPR036322">
    <property type="entry name" value="WD40_repeat_dom_sf"/>
</dbReference>
<evidence type="ECO:0000256" key="9">
    <source>
        <dbReference type="SAM" id="MobiDB-lite"/>
    </source>
</evidence>
<accession>W7JVD1</accession>